<name>A0A3P7L9A8_DIBLA</name>
<reference evidence="2 3" key="1">
    <citation type="submission" date="2018-11" db="EMBL/GenBank/DDBJ databases">
        <authorList>
            <consortium name="Pathogen Informatics"/>
        </authorList>
    </citation>
    <scope>NUCLEOTIDE SEQUENCE [LARGE SCALE GENOMIC DNA]</scope>
</reference>
<dbReference type="Proteomes" id="UP000281553">
    <property type="component" value="Unassembled WGS sequence"/>
</dbReference>
<gene>
    <name evidence="2" type="ORF">DILT_LOCUS9005</name>
</gene>
<accession>A0A3P7L9A8</accession>
<dbReference type="PANTHER" id="PTHR38681">
    <property type="entry name" value="RETROVIRUS-RELATED POL POLYPROTEIN FROM TRANSPOSON 412-LIKE PROTEIN-RELATED"/>
    <property type="match status" value="1"/>
</dbReference>
<dbReference type="PANTHER" id="PTHR38681:SF1">
    <property type="entry name" value="RETROVIRUS-RELATED POL POLYPROTEIN FROM TRANSPOSON 412-LIKE PROTEIN"/>
    <property type="match status" value="1"/>
</dbReference>
<dbReference type="EMBL" id="UYRU01055773">
    <property type="protein sequence ID" value="VDN13174.1"/>
    <property type="molecule type" value="Genomic_DNA"/>
</dbReference>
<evidence type="ECO:0000313" key="2">
    <source>
        <dbReference type="EMBL" id="VDN13174.1"/>
    </source>
</evidence>
<keyword evidence="3" id="KW-1185">Reference proteome</keyword>
<organism evidence="2 3">
    <name type="scientific">Dibothriocephalus latus</name>
    <name type="common">Fish tapeworm</name>
    <name type="synonym">Diphyllobothrium latum</name>
    <dbReference type="NCBI Taxonomy" id="60516"/>
    <lineage>
        <taxon>Eukaryota</taxon>
        <taxon>Metazoa</taxon>
        <taxon>Spiralia</taxon>
        <taxon>Lophotrochozoa</taxon>
        <taxon>Platyhelminthes</taxon>
        <taxon>Cestoda</taxon>
        <taxon>Eucestoda</taxon>
        <taxon>Diphyllobothriidea</taxon>
        <taxon>Diphyllobothriidae</taxon>
        <taxon>Dibothriocephalus</taxon>
    </lineage>
</organism>
<protein>
    <submittedName>
        <fullName evidence="2">Uncharacterized protein</fullName>
    </submittedName>
</protein>
<evidence type="ECO:0000313" key="3">
    <source>
        <dbReference type="Proteomes" id="UP000281553"/>
    </source>
</evidence>
<dbReference type="OrthoDB" id="10056584at2759"/>
<feature type="compositionally biased region" description="Pro residues" evidence="1">
    <location>
        <begin position="158"/>
        <end position="171"/>
    </location>
</feature>
<sequence length="207" mass="22471">MSHPAPHNWSDNIPLALLEIRAAVKEEIQCTAADLVYGTSVRLPGELVQSSSVAPDATTTFVQQLQQCIAALHPTPTRSPPRRVFAHEDLNTTPQRSPQAPLPTLRWSTKVLERKDKYVVIQRADATDTVSIDRLKPAYVECPSPPPGPSTPTATLPCTPPAPSSPPPPSTTDPTHIPITSPPVPPLPSTRSGRHVRFPTNLRDYVV</sequence>
<dbReference type="AlphaFoldDB" id="A0A3P7L9A8"/>
<proteinExistence type="predicted"/>
<evidence type="ECO:0000256" key="1">
    <source>
        <dbReference type="SAM" id="MobiDB-lite"/>
    </source>
</evidence>
<feature type="region of interest" description="Disordered" evidence="1">
    <location>
        <begin position="141"/>
        <end position="207"/>
    </location>
</feature>